<dbReference type="Proteomes" id="UP000545493">
    <property type="component" value="Unassembled WGS sequence"/>
</dbReference>
<evidence type="ECO:0000313" key="3">
    <source>
        <dbReference type="EMBL" id="NIJ14823.1"/>
    </source>
</evidence>
<proteinExistence type="inferred from homology"/>
<dbReference type="InterPro" id="IPR006047">
    <property type="entry name" value="GH13_cat_dom"/>
</dbReference>
<dbReference type="PANTHER" id="PTHR10357">
    <property type="entry name" value="ALPHA-AMYLASE FAMILY MEMBER"/>
    <property type="match status" value="1"/>
</dbReference>
<evidence type="ECO:0000313" key="4">
    <source>
        <dbReference type="Proteomes" id="UP000545493"/>
    </source>
</evidence>
<dbReference type="AlphaFoldDB" id="A0A7X5UV90"/>
<evidence type="ECO:0000256" key="1">
    <source>
        <dbReference type="ARBA" id="ARBA00008061"/>
    </source>
</evidence>
<accession>A0A7X5UV90</accession>
<name>A0A7X5UV90_9PSEU</name>
<evidence type="ECO:0000259" key="2">
    <source>
        <dbReference type="SMART" id="SM00642"/>
    </source>
</evidence>
<dbReference type="InterPro" id="IPR017853">
    <property type="entry name" value="GH"/>
</dbReference>
<organism evidence="3 4">
    <name type="scientific">Saccharomonospora amisosensis</name>
    <dbReference type="NCBI Taxonomy" id="1128677"/>
    <lineage>
        <taxon>Bacteria</taxon>
        <taxon>Bacillati</taxon>
        <taxon>Actinomycetota</taxon>
        <taxon>Actinomycetes</taxon>
        <taxon>Pseudonocardiales</taxon>
        <taxon>Pseudonocardiaceae</taxon>
        <taxon>Saccharomonospora</taxon>
    </lineage>
</organism>
<dbReference type="GO" id="GO:0004558">
    <property type="term" value="F:alpha-1,4-glucosidase activity"/>
    <property type="evidence" value="ECO:0007669"/>
    <property type="project" value="UniProtKB-EC"/>
</dbReference>
<dbReference type="EC" id="3.2.1.20" evidence="3"/>
<comment type="similarity">
    <text evidence="1">Belongs to the glycosyl hydrolase 13 family.</text>
</comment>
<dbReference type="GO" id="GO:0009313">
    <property type="term" value="P:oligosaccharide catabolic process"/>
    <property type="evidence" value="ECO:0007669"/>
    <property type="project" value="TreeGrafter"/>
</dbReference>
<dbReference type="SUPFAM" id="SSF51445">
    <property type="entry name" value="(Trans)glycosidases"/>
    <property type="match status" value="1"/>
</dbReference>
<comment type="caution">
    <text evidence="3">The sequence shown here is derived from an EMBL/GenBank/DDBJ whole genome shotgun (WGS) entry which is preliminary data.</text>
</comment>
<dbReference type="SMART" id="SM00642">
    <property type="entry name" value="Aamy"/>
    <property type="match status" value="1"/>
</dbReference>
<gene>
    <name evidence="3" type="ORF">FHU38_005231</name>
</gene>
<dbReference type="CDD" id="cd11332">
    <property type="entry name" value="AmyAc_OligoGlu_TS"/>
    <property type="match status" value="1"/>
</dbReference>
<keyword evidence="3" id="KW-0378">Hydrolase</keyword>
<dbReference type="PANTHER" id="PTHR10357:SF179">
    <property type="entry name" value="NEUTRAL AND BASIC AMINO ACID TRANSPORT PROTEIN RBAT"/>
    <property type="match status" value="1"/>
</dbReference>
<dbReference type="Gene3D" id="3.90.400.10">
    <property type="entry name" value="Oligo-1,6-glucosidase, Domain 2"/>
    <property type="match status" value="1"/>
</dbReference>
<dbReference type="Pfam" id="PF00128">
    <property type="entry name" value="Alpha-amylase"/>
    <property type="match status" value="1"/>
</dbReference>
<protein>
    <submittedName>
        <fullName evidence="3">Alpha-glucosidase</fullName>
        <ecNumber evidence="3">3.2.1.20</ecNumber>
    </submittedName>
</protein>
<dbReference type="EMBL" id="JAAOYM010000003">
    <property type="protein sequence ID" value="NIJ14823.1"/>
    <property type="molecule type" value="Genomic_DNA"/>
</dbReference>
<keyword evidence="3" id="KW-0326">Glycosidase</keyword>
<dbReference type="InterPro" id="IPR045857">
    <property type="entry name" value="O16G_dom_2"/>
</dbReference>
<keyword evidence="4" id="KW-1185">Reference proteome</keyword>
<dbReference type="Gene3D" id="3.20.20.80">
    <property type="entry name" value="Glycosidases"/>
    <property type="match status" value="1"/>
</dbReference>
<feature type="domain" description="Glycosyl hydrolase family 13 catalytic" evidence="2">
    <location>
        <begin position="13"/>
        <end position="392"/>
    </location>
</feature>
<dbReference type="RefSeq" id="WP_167177302.1">
    <property type="nucleotide sequence ID" value="NZ_JAAOYM010000003.1"/>
</dbReference>
<sequence>MSDLWWQTAVIYQVYVRSFADGNGGGVGDLPGVRDRLDYLAGLGVDAVWLTPFYVSPMADGGYDVADYRAVDPLFGDLSDAEALIADAHARGLRVIVDVVPNHTSSQHPWFVEALASPAGSAARQRYIFRDGCGDEPPNDWESMFGGSAWTRVPDGQWYLHLFDPAQPDLNWEHPDVRTEFDDILRFWLDRGVDGFRIDVAHGMVKADGLPDAGCTGQARLVVSGELPYFDRDGVHEIYREWRKVLDSYPGERIGVAEAWVRSPDRLARYLRPDELHQAFNFHYITTGWSAREFREVIDTSLAAVSDVGAPTTWVLSNHDVERHVTRYGGGATGLRRARAAALLTLALPGSVYLYQGEELGLPEVTDLPDEVLTDPVWERSGHTDRGRDGCRVPLPWSGKEPPFGFGTSPWLPQPREWAALTVEAQDGDPGSTLSLYRTALRLRRALSDAELRWLDHGREVLAFTRGTGFACTVNFGSAPVTLPRPGRSLLASCAESELGGDDRAIVLPGDSAVWWSRDSDR</sequence>
<reference evidence="3 4" key="1">
    <citation type="submission" date="2020-03" db="EMBL/GenBank/DDBJ databases">
        <title>Sequencing the genomes of 1000 actinobacteria strains.</title>
        <authorList>
            <person name="Klenk H.-P."/>
        </authorList>
    </citation>
    <scope>NUCLEOTIDE SEQUENCE [LARGE SCALE GENOMIC DNA]</scope>
    <source>
        <strain evidence="3 4">DSM 45685</strain>
    </source>
</reference>
<dbReference type="GO" id="GO:0004556">
    <property type="term" value="F:alpha-amylase activity"/>
    <property type="evidence" value="ECO:0007669"/>
    <property type="project" value="TreeGrafter"/>
</dbReference>